<evidence type="ECO:0000313" key="2">
    <source>
        <dbReference type="Proteomes" id="UP001172673"/>
    </source>
</evidence>
<evidence type="ECO:0000313" key="1">
    <source>
        <dbReference type="EMBL" id="KAJ9605024.1"/>
    </source>
</evidence>
<dbReference type="EMBL" id="JAPDRK010000017">
    <property type="protein sequence ID" value="KAJ9605024.1"/>
    <property type="molecule type" value="Genomic_DNA"/>
</dbReference>
<gene>
    <name evidence="1" type="ORF">H2200_010413</name>
</gene>
<sequence length="84" mass="9459">MSDLTPPVGSSAILPLLADMSDFDRWVQDFQIACQYNGIWNLFTGDEKTIPDPAALPYEEKVAQATTDAVVNYWQHRQDADLEN</sequence>
<accession>A0AA38X1F5</accession>
<protein>
    <submittedName>
        <fullName evidence="1">Uncharacterized protein</fullName>
    </submittedName>
</protein>
<proteinExistence type="predicted"/>
<comment type="caution">
    <text evidence="1">The sequence shown here is derived from an EMBL/GenBank/DDBJ whole genome shotgun (WGS) entry which is preliminary data.</text>
</comment>
<dbReference type="AlphaFoldDB" id="A0AA38X1F5"/>
<organism evidence="1 2">
    <name type="scientific">Cladophialophora chaetospira</name>
    <dbReference type="NCBI Taxonomy" id="386627"/>
    <lineage>
        <taxon>Eukaryota</taxon>
        <taxon>Fungi</taxon>
        <taxon>Dikarya</taxon>
        <taxon>Ascomycota</taxon>
        <taxon>Pezizomycotina</taxon>
        <taxon>Eurotiomycetes</taxon>
        <taxon>Chaetothyriomycetidae</taxon>
        <taxon>Chaetothyriales</taxon>
        <taxon>Herpotrichiellaceae</taxon>
        <taxon>Cladophialophora</taxon>
    </lineage>
</organism>
<reference evidence="1" key="1">
    <citation type="submission" date="2022-10" db="EMBL/GenBank/DDBJ databases">
        <title>Culturing micro-colonial fungi from biological soil crusts in the Mojave desert and describing Neophaeococcomyces mojavensis, and introducing the new genera and species Taxawa tesnikishii.</title>
        <authorList>
            <person name="Kurbessoian T."/>
            <person name="Stajich J.E."/>
        </authorList>
    </citation>
    <scope>NUCLEOTIDE SEQUENCE</scope>
    <source>
        <strain evidence="1">TK_41</strain>
    </source>
</reference>
<keyword evidence="2" id="KW-1185">Reference proteome</keyword>
<dbReference type="Proteomes" id="UP001172673">
    <property type="component" value="Unassembled WGS sequence"/>
</dbReference>
<name>A0AA38X1F5_9EURO</name>